<dbReference type="RefSeq" id="WP_246948186.1">
    <property type="nucleotide sequence ID" value="NZ_JALKII010000001.1"/>
</dbReference>
<dbReference type="Gene3D" id="2.40.160.20">
    <property type="match status" value="1"/>
</dbReference>
<dbReference type="InterPro" id="IPR011250">
    <property type="entry name" value="OMP/PagP_B-barrel"/>
</dbReference>
<keyword evidence="1 2" id="KW-0732">Signal</keyword>
<protein>
    <submittedName>
        <fullName evidence="4">Porin family protein</fullName>
    </submittedName>
</protein>
<feature type="signal peptide" evidence="2">
    <location>
        <begin position="1"/>
        <end position="21"/>
    </location>
</feature>
<evidence type="ECO:0000259" key="3">
    <source>
        <dbReference type="Pfam" id="PF13505"/>
    </source>
</evidence>
<gene>
    <name evidence="4" type="ORF">MU846_02980</name>
</gene>
<dbReference type="Proteomes" id="UP001165524">
    <property type="component" value="Unassembled WGS sequence"/>
</dbReference>
<proteinExistence type="predicted"/>
<feature type="chain" id="PRO_5047450092" evidence="2">
    <location>
        <begin position="22"/>
        <end position="168"/>
    </location>
</feature>
<keyword evidence="5" id="KW-1185">Reference proteome</keyword>
<dbReference type="InterPro" id="IPR027385">
    <property type="entry name" value="Beta-barrel_OMP"/>
</dbReference>
<sequence>MITKRILAAVVAAGVSSFANAEMAPYFGVQYGFLDFDRGAVDGAALDAFTVRGGLDINELIAAEARVGLGLSDDTRRGIKAEMNYHYGVYAVINLPTGSHIDPYLLGGYSYVDSTVNRNDYSDDGLAYGAGLKWSMNDQSALTLEYLKVADNDYTKQNLISLGILYHF</sequence>
<evidence type="ECO:0000313" key="4">
    <source>
        <dbReference type="EMBL" id="MCK0536662.1"/>
    </source>
</evidence>
<reference evidence="4" key="1">
    <citation type="submission" date="2022-04" db="EMBL/GenBank/DDBJ databases">
        <title>Alcanivorax sp. CY1518 draft genome sequence.</title>
        <authorList>
            <person name="Zhao G."/>
            <person name="An M."/>
        </authorList>
    </citation>
    <scope>NUCLEOTIDE SEQUENCE</scope>
    <source>
        <strain evidence="4">CY1518</strain>
    </source>
</reference>
<dbReference type="Pfam" id="PF13505">
    <property type="entry name" value="OMP_b-brl"/>
    <property type="match status" value="1"/>
</dbReference>
<organism evidence="4 5">
    <name type="scientific">Alcanivorax quisquiliarum</name>
    <dbReference type="NCBI Taxonomy" id="2933565"/>
    <lineage>
        <taxon>Bacteria</taxon>
        <taxon>Pseudomonadati</taxon>
        <taxon>Pseudomonadota</taxon>
        <taxon>Gammaproteobacteria</taxon>
        <taxon>Oceanospirillales</taxon>
        <taxon>Alcanivoracaceae</taxon>
        <taxon>Alcanivorax</taxon>
    </lineage>
</organism>
<comment type="caution">
    <text evidence="4">The sequence shown here is derived from an EMBL/GenBank/DDBJ whole genome shotgun (WGS) entry which is preliminary data.</text>
</comment>
<name>A0ABT0E4B0_9GAMM</name>
<feature type="domain" description="Outer membrane protein beta-barrel" evidence="3">
    <location>
        <begin position="6"/>
        <end position="168"/>
    </location>
</feature>
<accession>A0ABT0E4B0</accession>
<evidence type="ECO:0000313" key="5">
    <source>
        <dbReference type="Proteomes" id="UP001165524"/>
    </source>
</evidence>
<dbReference type="EMBL" id="JALKII010000001">
    <property type="protein sequence ID" value="MCK0536662.1"/>
    <property type="molecule type" value="Genomic_DNA"/>
</dbReference>
<evidence type="ECO:0000256" key="2">
    <source>
        <dbReference type="SAM" id="SignalP"/>
    </source>
</evidence>
<evidence type="ECO:0000256" key="1">
    <source>
        <dbReference type="ARBA" id="ARBA00022729"/>
    </source>
</evidence>
<dbReference type="SUPFAM" id="SSF56925">
    <property type="entry name" value="OMPA-like"/>
    <property type="match status" value="1"/>
</dbReference>